<feature type="compositionally biased region" description="Low complexity" evidence="1">
    <location>
        <begin position="295"/>
        <end position="308"/>
    </location>
</feature>
<evidence type="ECO:0008006" key="4">
    <source>
        <dbReference type="Google" id="ProtNLM"/>
    </source>
</evidence>
<name>A0ABX2TAJ4_9PROT</name>
<accession>A0ABX2TAJ4</accession>
<feature type="compositionally biased region" description="Pro residues" evidence="1">
    <location>
        <begin position="186"/>
        <end position="195"/>
    </location>
</feature>
<dbReference type="Proteomes" id="UP000584642">
    <property type="component" value="Unassembled WGS sequence"/>
</dbReference>
<proteinExistence type="predicted"/>
<reference evidence="2 3" key="1">
    <citation type="submission" date="2020-05" db="EMBL/GenBank/DDBJ databases">
        <title>Azospirillum oleiclasticum sp. nov, a nitrogen-fixing and heavy crude oil-emulsifying bacterium isolated from the crude oil of Yumen Oilfield.</title>
        <authorList>
            <person name="Wu D."/>
            <person name="Cai M."/>
            <person name="Zhang X."/>
        </authorList>
    </citation>
    <scope>NUCLEOTIDE SEQUENCE [LARGE SCALE GENOMIC DNA]</scope>
    <source>
        <strain evidence="2 3">ROY-1-1-2</strain>
    </source>
</reference>
<keyword evidence="3" id="KW-1185">Reference proteome</keyword>
<sequence length="700" mass="67430">MVLAEATVVRLPERLQDVGRAVVVGGTVAGETPDGLTRVRTAAGEVLVKSQTPLPADKPVTLQIAAGNPPGKALVLAQPGTGQAAAPQAGGSGSAITVLLSTTQTGPLLPTATAPAPPLAVGTVLPALVIAAAPRPSGASAAAALPGVAAPTPAATPSQPQPAAGSAAPAGPTAVPTPVAGGPATPALPTPPPSAAAPTPGAASLLPAPPAGASASPPAAAATPQPAAAAPGAAMPSAVVPGTTAPGAAPSGVVPILSPLLSVPPAGGATPQAAPSPGSPVPVPAPPADAPPSGQPTAAPPAAGQSAPLGNPPTGNAPLQPGPSTPSPATAAGAPSPAMPTGTGGGTPSAPAQPAGPTPAMPGPAATGPTTPQPSAPALAQGATVALRILSVTPPGSPDTPAPAAASVPTGAGGDRVVSGTIAGVTNQGQPILATEDGMLALNTRASAPPGTRITAALAGPGAPPVPAAATPPPADPLALATGGRDWPALRQVLASLGGLDRALAQSLVGSLLPQPNRKLGAALAFFLSAARGGDARGWLGAEATDALQRSGQGALLERLDREFREASQAPETAAGEWRPVAMPMLDTTGLHPIRICVRPVGEEEPEDGADRRDRGNRFLIDVELSRLGPMQLDGLVRENRFDLILRSHAALTPELRQELTRVFADSVAAVGFAGGLSFQSGARSWVALTRGAGGFGVTA</sequence>
<evidence type="ECO:0000256" key="1">
    <source>
        <dbReference type="SAM" id="MobiDB-lite"/>
    </source>
</evidence>
<feature type="region of interest" description="Disordered" evidence="1">
    <location>
        <begin position="265"/>
        <end position="412"/>
    </location>
</feature>
<evidence type="ECO:0000313" key="3">
    <source>
        <dbReference type="Proteomes" id="UP000584642"/>
    </source>
</evidence>
<feature type="compositionally biased region" description="Low complexity" evidence="1">
    <location>
        <begin position="265"/>
        <end position="276"/>
    </location>
</feature>
<dbReference type="EMBL" id="JABFDB010000011">
    <property type="protein sequence ID" value="NYZ21359.1"/>
    <property type="molecule type" value="Genomic_DNA"/>
</dbReference>
<protein>
    <recommendedName>
        <fullName evidence="4">Flagellar hook-length control protein FliK</fullName>
    </recommendedName>
</protein>
<feature type="compositionally biased region" description="Low complexity" evidence="1">
    <location>
        <begin position="196"/>
        <end position="236"/>
    </location>
</feature>
<gene>
    <name evidence="2" type="ORF">HND93_16715</name>
</gene>
<evidence type="ECO:0000313" key="2">
    <source>
        <dbReference type="EMBL" id="NYZ21359.1"/>
    </source>
</evidence>
<feature type="compositionally biased region" description="Low complexity" evidence="1">
    <location>
        <begin position="149"/>
        <end position="185"/>
    </location>
</feature>
<dbReference type="PRINTS" id="PR01217">
    <property type="entry name" value="PRICHEXTENSN"/>
</dbReference>
<feature type="compositionally biased region" description="Low complexity" evidence="1">
    <location>
        <begin position="327"/>
        <end position="341"/>
    </location>
</feature>
<feature type="compositionally biased region" description="Pro residues" evidence="1">
    <location>
        <begin position="277"/>
        <end position="294"/>
    </location>
</feature>
<feature type="region of interest" description="Disordered" evidence="1">
    <location>
        <begin position="149"/>
        <end position="236"/>
    </location>
</feature>
<organism evidence="2 3">
    <name type="scientific">Azospirillum oleiclasticum</name>
    <dbReference type="NCBI Taxonomy" id="2735135"/>
    <lineage>
        <taxon>Bacteria</taxon>
        <taxon>Pseudomonadati</taxon>
        <taxon>Pseudomonadota</taxon>
        <taxon>Alphaproteobacteria</taxon>
        <taxon>Rhodospirillales</taxon>
        <taxon>Azospirillaceae</taxon>
        <taxon>Azospirillum</taxon>
    </lineage>
</organism>
<comment type="caution">
    <text evidence="2">The sequence shown here is derived from an EMBL/GenBank/DDBJ whole genome shotgun (WGS) entry which is preliminary data.</text>
</comment>